<gene>
    <name evidence="3" type="ORF">GCM10023167_10620</name>
</gene>
<dbReference type="InterPro" id="IPR006680">
    <property type="entry name" value="Amidohydro-rel"/>
</dbReference>
<accession>A0ABP8J8X1</accession>
<comment type="caution">
    <text evidence="3">The sequence shown here is derived from an EMBL/GenBank/DDBJ whole genome shotgun (WGS) entry which is preliminary data.</text>
</comment>
<dbReference type="RefSeq" id="WP_295690235.1">
    <property type="nucleotide sequence ID" value="NZ_BAABGL010000004.1"/>
</dbReference>
<evidence type="ECO:0000256" key="1">
    <source>
        <dbReference type="ARBA" id="ARBA00023239"/>
    </source>
</evidence>
<reference evidence="4" key="1">
    <citation type="journal article" date="2019" name="Int. J. Syst. Evol. Microbiol.">
        <title>The Global Catalogue of Microorganisms (GCM) 10K type strain sequencing project: providing services to taxonomists for standard genome sequencing and annotation.</title>
        <authorList>
            <consortium name="The Broad Institute Genomics Platform"/>
            <consortium name="The Broad Institute Genome Sequencing Center for Infectious Disease"/>
            <person name="Wu L."/>
            <person name="Ma J."/>
        </authorList>
    </citation>
    <scope>NUCLEOTIDE SEQUENCE [LARGE SCALE GENOMIC DNA]</scope>
    <source>
        <strain evidence="4">JCM 17808</strain>
    </source>
</reference>
<evidence type="ECO:0000313" key="3">
    <source>
        <dbReference type="EMBL" id="GAA4387064.1"/>
    </source>
</evidence>
<dbReference type="SUPFAM" id="SSF51556">
    <property type="entry name" value="Metallo-dependent hydrolases"/>
    <property type="match status" value="1"/>
</dbReference>
<dbReference type="EMBL" id="BAABGL010000004">
    <property type="protein sequence ID" value="GAA4387064.1"/>
    <property type="molecule type" value="Genomic_DNA"/>
</dbReference>
<keyword evidence="4" id="KW-1185">Reference proteome</keyword>
<dbReference type="InterPro" id="IPR032466">
    <property type="entry name" value="Metal_Hydrolase"/>
</dbReference>
<dbReference type="PANTHER" id="PTHR21240">
    <property type="entry name" value="2-AMINO-3-CARBOXYLMUCONATE-6-SEMIALDEHYDE DECARBOXYLASE"/>
    <property type="match status" value="1"/>
</dbReference>
<dbReference type="InterPro" id="IPR032465">
    <property type="entry name" value="ACMSD"/>
</dbReference>
<organism evidence="3 4">
    <name type="scientific">Brevibacterium pityocampae</name>
    <dbReference type="NCBI Taxonomy" id="506594"/>
    <lineage>
        <taxon>Bacteria</taxon>
        <taxon>Bacillati</taxon>
        <taxon>Actinomycetota</taxon>
        <taxon>Actinomycetes</taxon>
        <taxon>Micrococcales</taxon>
        <taxon>Brevibacteriaceae</taxon>
        <taxon>Brevibacterium</taxon>
    </lineage>
</organism>
<dbReference type="Pfam" id="PF04909">
    <property type="entry name" value="Amidohydro_2"/>
    <property type="match status" value="1"/>
</dbReference>
<dbReference type="Gene3D" id="3.20.20.140">
    <property type="entry name" value="Metal-dependent hydrolases"/>
    <property type="match status" value="1"/>
</dbReference>
<protein>
    <submittedName>
        <fullName evidence="3">Amidohydrolase family protein</fullName>
    </submittedName>
</protein>
<sequence>MTTEPRDDADVPRFLAELGVPGLADIHVHFLPERMLTKVWDYFDQAADGYGRAWPITYRYDTPTRLRIVRELGLARIPALTYPHKPGMARWLNAWNAEFADSAPDILHCATLYPEPGVGEYVAEALASGARLFKVHVQVGAFSPADPLLDPAWEALAAARVPVVIHAGSAPRPGKHTGPEAVARVLAAHPELRLVIAHMGMPEYHAFADLAEAYAGVHLDTTMFNTDFTNDGTPFDAAYRARLPGLRERIVLGSDFPNIPYPYAHQLQALCRLGGSDEGFGDDWLRAVLWDNGARLMGIDGT</sequence>
<name>A0ABP8J8X1_9MICO</name>
<dbReference type="Proteomes" id="UP001500642">
    <property type="component" value="Unassembled WGS sequence"/>
</dbReference>
<keyword evidence="1" id="KW-0456">Lyase</keyword>
<feature type="domain" description="Amidohydrolase-related" evidence="2">
    <location>
        <begin position="25"/>
        <end position="298"/>
    </location>
</feature>
<evidence type="ECO:0000259" key="2">
    <source>
        <dbReference type="Pfam" id="PF04909"/>
    </source>
</evidence>
<dbReference type="CDD" id="cd01292">
    <property type="entry name" value="metallo-dependent_hydrolases"/>
    <property type="match status" value="1"/>
</dbReference>
<dbReference type="PANTHER" id="PTHR21240:SF28">
    <property type="entry name" value="ISO-OROTATE DECARBOXYLASE (EUROFUNG)"/>
    <property type="match status" value="1"/>
</dbReference>
<evidence type="ECO:0000313" key="4">
    <source>
        <dbReference type="Proteomes" id="UP001500642"/>
    </source>
</evidence>
<proteinExistence type="predicted"/>